<evidence type="ECO:0000313" key="6">
    <source>
        <dbReference type="Ensembl" id="ENSSHAP00000001283.2"/>
    </source>
</evidence>
<evidence type="ECO:0000256" key="2">
    <source>
        <dbReference type="ARBA" id="ARBA00023157"/>
    </source>
</evidence>
<dbReference type="HOGENOM" id="CLU_021100_2_2_1"/>
<keyword evidence="1" id="KW-0677">Repeat</keyword>
<dbReference type="PANTHER" id="PTHR11738:SF157">
    <property type="entry name" value="T-CELL-INTERACTING, ACTIVATING RECEPTOR ON MYELOID CELLS PROTEIN 1"/>
    <property type="match status" value="1"/>
</dbReference>
<evidence type="ECO:0000256" key="4">
    <source>
        <dbReference type="ARBA" id="ARBA00023319"/>
    </source>
</evidence>
<keyword evidence="4" id="KW-0393">Immunoglobulin domain</keyword>
<reference evidence="6" key="3">
    <citation type="submission" date="2025-09" db="UniProtKB">
        <authorList>
            <consortium name="Ensembl"/>
        </authorList>
    </citation>
    <scope>IDENTIFICATION</scope>
</reference>
<reference evidence="6" key="2">
    <citation type="submission" date="2025-08" db="UniProtKB">
        <authorList>
            <consortium name="Ensembl"/>
        </authorList>
    </citation>
    <scope>IDENTIFICATION</scope>
</reference>
<evidence type="ECO:0000256" key="3">
    <source>
        <dbReference type="ARBA" id="ARBA00023180"/>
    </source>
</evidence>
<reference evidence="6 7" key="1">
    <citation type="journal article" date="2011" name="Proc. Natl. Acad. Sci. U.S.A.">
        <title>Genetic diversity and population structure of the endangered marsupial Sarcophilus harrisii (Tasmanian devil).</title>
        <authorList>
            <person name="Miller W."/>
            <person name="Hayes V.M."/>
            <person name="Ratan A."/>
            <person name="Petersen D.C."/>
            <person name="Wittekindt N.E."/>
            <person name="Miller J."/>
            <person name="Walenz B."/>
            <person name="Knight J."/>
            <person name="Qi J."/>
            <person name="Zhao F."/>
            <person name="Wang Q."/>
            <person name="Bedoya-Reina O.C."/>
            <person name="Katiyar N."/>
            <person name="Tomsho L.P."/>
            <person name="Kasson L.M."/>
            <person name="Hardie R.A."/>
            <person name="Woodbridge P."/>
            <person name="Tindall E.A."/>
            <person name="Bertelsen M.F."/>
            <person name="Dixon D."/>
            <person name="Pyecroft S."/>
            <person name="Helgen K.M."/>
            <person name="Lesk A.M."/>
            <person name="Pringle T.H."/>
            <person name="Patterson N."/>
            <person name="Zhang Y."/>
            <person name="Kreiss A."/>
            <person name="Woods G.M."/>
            <person name="Jones M.E."/>
            <person name="Schuster S.C."/>
        </authorList>
    </citation>
    <scope>NUCLEOTIDE SEQUENCE [LARGE SCALE GENOMIC DNA]</scope>
</reference>
<dbReference type="PROSITE" id="PS50835">
    <property type="entry name" value="IG_LIKE"/>
    <property type="match status" value="2"/>
</dbReference>
<dbReference type="InterPro" id="IPR050412">
    <property type="entry name" value="Ig-like_Receptors_ImmuneReg"/>
</dbReference>
<sequence length="247" mass="26842">GAIVVFTTGRYPPTGGHIPPILWAQADLVVTPGTNITLWCSRPRLSSVKEMTFTLWKSGTQEPLQQQPTADLWTDFSLSSLSPENTGSYRCAYKSADGRESEPSETLELVVPGERSLPKPSLSALPGQVVEPGQHVTLQCRKPPQSALWRATFTLLKVGSPQSLQSQSPAGTSAFFTLLSVRAQDVGNYTCVYYGRMAPYQVSEPSEALEIWVTGIRGRMESGPVPLDSGDPQGLWNLQLQLSAGHQ</sequence>
<keyword evidence="2" id="KW-1015">Disulfide bond</keyword>
<protein>
    <recommendedName>
        <fullName evidence="5">Ig-like domain-containing protein</fullName>
    </recommendedName>
</protein>
<dbReference type="InterPro" id="IPR036179">
    <property type="entry name" value="Ig-like_dom_sf"/>
</dbReference>
<dbReference type="Pfam" id="PF13895">
    <property type="entry name" value="Ig_2"/>
    <property type="match status" value="2"/>
</dbReference>
<dbReference type="InterPro" id="IPR003599">
    <property type="entry name" value="Ig_sub"/>
</dbReference>
<proteinExistence type="predicted"/>
<dbReference type="PANTHER" id="PTHR11738">
    <property type="entry name" value="MHC CLASS I NK CELL RECEPTOR"/>
    <property type="match status" value="1"/>
</dbReference>
<keyword evidence="7" id="KW-1185">Reference proteome</keyword>
<dbReference type="GeneTree" id="ENSGT01100000263478"/>
<dbReference type="InterPro" id="IPR007110">
    <property type="entry name" value="Ig-like_dom"/>
</dbReference>
<evidence type="ECO:0000313" key="7">
    <source>
        <dbReference type="Proteomes" id="UP000007648"/>
    </source>
</evidence>
<feature type="domain" description="Ig-like" evidence="5">
    <location>
        <begin position="120"/>
        <end position="203"/>
    </location>
</feature>
<dbReference type="Proteomes" id="UP000007648">
    <property type="component" value="Unassembled WGS sequence"/>
</dbReference>
<name>G3VDM9_SARHA</name>
<dbReference type="GO" id="GO:0002764">
    <property type="term" value="P:immune response-regulating signaling pathway"/>
    <property type="evidence" value="ECO:0007669"/>
    <property type="project" value="TreeGrafter"/>
</dbReference>
<accession>G3VDM9</accession>
<dbReference type="eggNOG" id="ENOG502RYEX">
    <property type="taxonomic scope" value="Eukaryota"/>
</dbReference>
<feature type="domain" description="Ig-like" evidence="5">
    <location>
        <begin position="19"/>
        <end position="108"/>
    </location>
</feature>
<evidence type="ECO:0000259" key="5">
    <source>
        <dbReference type="PROSITE" id="PS50835"/>
    </source>
</evidence>
<organism evidence="6 7">
    <name type="scientific">Sarcophilus harrisii</name>
    <name type="common">Tasmanian devil</name>
    <name type="synonym">Sarcophilus laniarius</name>
    <dbReference type="NCBI Taxonomy" id="9305"/>
    <lineage>
        <taxon>Eukaryota</taxon>
        <taxon>Metazoa</taxon>
        <taxon>Chordata</taxon>
        <taxon>Craniata</taxon>
        <taxon>Vertebrata</taxon>
        <taxon>Euteleostomi</taxon>
        <taxon>Mammalia</taxon>
        <taxon>Metatheria</taxon>
        <taxon>Dasyuromorphia</taxon>
        <taxon>Dasyuridae</taxon>
        <taxon>Sarcophilus</taxon>
    </lineage>
</organism>
<dbReference type="InParanoid" id="G3VDM9"/>
<dbReference type="Gene3D" id="2.60.40.10">
    <property type="entry name" value="Immunoglobulins"/>
    <property type="match status" value="2"/>
</dbReference>
<dbReference type="SUPFAM" id="SSF48726">
    <property type="entry name" value="Immunoglobulin"/>
    <property type="match status" value="2"/>
</dbReference>
<dbReference type="SMART" id="SM00409">
    <property type="entry name" value="IG"/>
    <property type="match status" value="2"/>
</dbReference>
<keyword evidence="3" id="KW-0325">Glycoprotein</keyword>
<dbReference type="AlphaFoldDB" id="G3VDM9"/>
<dbReference type="InterPro" id="IPR013783">
    <property type="entry name" value="Ig-like_fold"/>
</dbReference>
<dbReference type="Ensembl" id="ENSSHAT00000001298.2">
    <property type="protein sequence ID" value="ENSSHAP00000001283.2"/>
    <property type="gene ID" value="ENSSHAG00000001146.2"/>
</dbReference>
<dbReference type="GO" id="GO:0005886">
    <property type="term" value="C:plasma membrane"/>
    <property type="evidence" value="ECO:0007669"/>
    <property type="project" value="TreeGrafter"/>
</dbReference>
<dbReference type="FunFam" id="2.60.40.10:FF:000033">
    <property type="entry name" value="Killer cell immunoglobulin-like receptor"/>
    <property type="match status" value="2"/>
</dbReference>
<evidence type="ECO:0000256" key="1">
    <source>
        <dbReference type="ARBA" id="ARBA00022737"/>
    </source>
</evidence>